<dbReference type="AlphaFoldDB" id="A0AA40CS98"/>
<organism evidence="1 2">
    <name type="scientific">Cercophora newfieldiana</name>
    <dbReference type="NCBI Taxonomy" id="92897"/>
    <lineage>
        <taxon>Eukaryota</taxon>
        <taxon>Fungi</taxon>
        <taxon>Dikarya</taxon>
        <taxon>Ascomycota</taxon>
        <taxon>Pezizomycotina</taxon>
        <taxon>Sordariomycetes</taxon>
        <taxon>Sordariomycetidae</taxon>
        <taxon>Sordariales</taxon>
        <taxon>Lasiosphaeriaceae</taxon>
        <taxon>Cercophora</taxon>
    </lineage>
</organism>
<name>A0AA40CS98_9PEZI</name>
<evidence type="ECO:0000313" key="2">
    <source>
        <dbReference type="Proteomes" id="UP001174936"/>
    </source>
</evidence>
<keyword evidence="2" id="KW-1185">Reference proteome</keyword>
<accession>A0AA40CS98</accession>
<gene>
    <name evidence="1" type="ORF">B0T16DRAFT_129432</name>
</gene>
<reference evidence="1" key="1">
    <citation type="submission" date="2023-06" db="EMBL/GenBank/DDBJ databases">
        <title>Genome-scale phylogeny and comparative genomics of the fungal order Sordariales.</title>
        <authorList>
            <consortium name="Lawrence Berkeley National Laboratory"/>
            <person name="Hensen N."/>
            <person name="Bonometti L."/>
            <person name="Westerberg I."/>
            <person name="Brannstrom I.O."/>
            <person name="Guillou S."/>
            <person name="Cros-Aarteil S."/>
            <person name="Calhoun S."/>
            <person name="Haridas S."/>
            <person name="Kuo A."/>
            <person name="Mondo S."/>
            <person name="Pangilinan J."/>
            <person name="Riley R."/>
            <person name="Labutti K."/>
            <person name="Andreopoulos B."/>
            <person name="Lipzen A."/>
            <person name="Chen C."/>
            <person name="Yanf M."/>
            <person name="Daum C."/>
            <person name="Ng V."/>
            <person name="Clum A."/>
            <person name="Steindorff A."/>
            <person name="Ohm R."/>
            <person name="Martin F."/>
            <person name="Silar P."/>
            <person name="Natvig D."/>
            <person name="Lalanne C."/>
            <person name="Gautier V."/>
            <person name="Ament-Velasquez S.L."/>
            <person name="Kruys A."/>
            <person name="Hutchinson M.I."/>
            <person name="Powell A.J."/>
            <person name="Barry K."/>
            <person name="Miller A.N."/>
            <person name="Grigoriev I.V."/>
            <person name="Debuchy R."/>
            <person name="Gladieux P."/>
            <person name="Thoren M.H."/>
            <person name="Johannesson H."/>
        </authorList>
    </citation>
    <scope>NUCLEOTIDE SEQUENCE</scope>
    <source>
        <strain evidence="1">SMH2532-1</strain>
    </source>
</reference>
<proteinExistence type="predicted"/>
<dbReference type="Proteomes" id="UP001174936">
    <property type="component" value="Unassembled WGS sequence"/>
</dbReference>
<sequence length="209" mass="23856">MRKSALYPSQHRIRGTECAIFSFKIRPLGELISMYQDREATDPRDKLFALMAMSADTPEELLPDYSMTSRELLIRLTSYIFGKHLMPPIACDARGLMAFRGRIRALGLLDFRQDRTNEWNLNNKNLWTTTAWCRRFSPGHGSWPANFVTGVPLNLFQKGDILCNLQGASRPVVVRLHNDFFSIVAIDVQVGDTGFGWSWNMKPGSDRKL</sequence>
<evidence type="ECO:0000313" key="1">
    <source>
        <dbReference type="EMBL" id="KAK0649340.1"/>
    </source>
</evidence>
<protein>
    <submittedName>
        <fullName evidence="1">Uncharacterized protein</fullName>
    </submittedName>
</protein>
<comment type="caution">
    <text evidence="1">The sequence shown here is derived from an EMBL/GenBank/DDBJ whole genome shotgun (WGS) entry which is preliminary data.</text>
</comment>
<dbReference type="EMBL" id="JAULSV010000003">
    <property type="protein sequence ID" value="KAK0649340.1"/>
    <property type="molecule type" value="Genomic_DNA"/>
</dbReference>